<dbReference type="Gene3D" id="3.40.50.10610">
    <property type="entry name" value="ABC-type transport auxiliary lipoprotein component"/>
    <property type="match status" value="1"/>
</dbReference>
<accession>A0A1F7F515</accession>
<reference evidence="2 3" key="1">
    <citation type="journal article" date="2016" name="Nat. Commun.">
        <title>Thousands of microbial genomes shed light on interconnected biogeochemical processes in an aquifer system.</title>
        <authorList>
            <person name="Anantharaman K."/>
            <person name="Brown C.T."/>
            <person name="Hug L.A."/>
            <person name="Sharon I."/>
            <person name="Castelle C.J."/>
            <person name="Probst A.J."/>
            <person name="Thomas B.C."/>
            <person name="Singh A."/>
            <person name="Wilkins M.J."/>
            <person name="Karaoz U."/>
            <person name="Brodie E.L."/>
            <person name="Williams K.H."/>
            <person name="Hubbard S.S."/>
            <person name="Banfield J.F."/>
        </authorList>
    </citation>
    <scope>NUCLEOTIDE SEQUENCE [LARGE SCALE GENOMIC DNA]</scope>
</reference>
<evidence type="ECO:0000313" key="2">
    <source>
        <dbReference type="EMBL" id="OGK01627.1"/>
    </source>
</evidence>
<proteinExistence type="predicted"/>
<evidence type="ECO:0000313" key="3">
    <source>
        <dbReference type="Proteomes" id="UP000179243"/>
    </source>
</evidence>
<gene>
    <name evidence="2" type="ORF">A2519_07285</name>
</gene>
<protein>
    <recommendedName>
        <fullName evidence="1">ABC-type transport auxiliary lipoprotein component domain-containing protein</fullName>
    </recommendedName>
</protein>
<comment type="caution">
    <text evidence="2">The sequence shown here is derived from an EMBL/GenBank/DDBJ whole genome shotgun (WGS) entry which is preliminary data.</text>
</comment>
<dbReference type="InterPro" id="IPR005586">
    <property type="entry name" value="ABC_trans_aux"/>
</dbReference>
<organism evidence="2 3">
    <name type="scientific">Candidatus Raymondbacteria bacterium RIFOXYD12_FULL_49_13</name>
    <dbReference type="NCBI Taxonomy" id="1817890"/>
    <lineage>
        <taxon>Bacteria</taxon>
        <taxon>Raymondiibacteriota</taxon>
    </lineage>
</organism>
<sequence>MKNTYPRPPMFLTLLIAALVMAGCGIVPVKKYYLLNYIPMALQNRLNETPYPSIIRLKDLSIEEAYARPQIVYRQNAYQLQFYFYQVWAVKPARMINDLIFKHLVAVDIARGIVRRYDGGEKPDFELSGTIEAIDEYDSDQVWFAHMALRFQLTRTSDGQTVYSRRFDKRKRVFKNDPQSVVKEMSSIMEFIMNQVVGDLDQVLDSANGQRGVQ</sequence>
<dbReference type="SUPFAM" id="SSF159594">
    <property type="entry name" value="XCC0632-like"/>
    <property type="match status" value="1"/>
</dbReference>
<name>A0A1F7F515_UNCRA</name>
<dbReference type="Pfam" id="PF03886">
    <property type="entry name" value="ABC_trans_aux"/>
    <property type="match status" value="1"/>
</dbReference>
<dbReference type="Proteomes" id="UP000179243">
    <property type="component" value="Unassembled WGS sequence"/>
</dbReference>
<dbReference type="PROSITE" id="PS51257">
    <property type="entry name" value="PROKAR_LIPOPROTEIN"/>
    <property type="match status" value="1"/>
</dbReference>
<feature type="domain" description="ABC-type transport auxiliary lipoprotein component" evidence="1">
    <location>
        <begin position="41"/>
        <end position="196"/>
    </location>
</feature>
<evidence type="ECO:0000259" key="1">
    <source>
        <dbReference type="Pfam" id="PF03886"/>
    </source>
</evidence>
<dbReference type="EMBL" id="MFYX01000122">
    <property type="protein sequence ID" value="OGK01627.1"/>
    <property type="molecule type" value="Genomic_DNA"/>
</dbReference>
<dbReference type="AlphaFoldDB" id="A0A1F7F515"/>